<gene>
    <name evidence="7" type="ORF">GWC95_07135</name>
</gene>
<feature type="transmembrane region" description="Helical" evidence="5">
    <location>
        <begin position="46"/>
        <end position="64"/>
    </location>
</feature>
<comment type="caution">
    <text evidence="7">The sequence shown here is derived from an EMBL/GenBank/DDBJ whole genome shotgun (WGS) entry which is preliminary data.</text>
</comment>
<feature type="transmembrane region" description="Helical" evidence="5">
    <location>
        <begin position="111"/>
        <end position="130"/>
    </location>
</feature>
<dbReference type="Proteomes" id="UP000753802">
    <property type="component" value="Unassembled WGS sequence"/>
</dbReference>
<evidence type="ECO:0000256" key="3">
    <source>
        <dbReference type="ARBA" id="ARBA00022989"/>
    </source>
</evidence>
<evidence type="ECO:0000313" key="7">
    <source>
        <dbReference type="EMBL" id="NCI49689.1"/>
    </source>
</evidence>
<dbReference type="RefSeq" id="WP_161818000.1">
    <property type="nucleotide sequence ID" value="NZ_JAACJS010000011.1"/>
</dbReference>
<evidence type="ECO:0000313" key="8">
    <source>
        <dbReference type="Proteomes" id="UP000753802"/>
    </source>
</evidence>
<keyword evidence="8" id="KW-1185">Reference proteome</keyword>
<keyword evidence="2 5" id="KW-0812">Transmembrane</keyword>
<evidence type="ECO:0000256" key="1">
    <source>
        <dbReference type="ARBA" id="ARBA00004141"/>
    </source>
</evidence>
<evidence type="ECO:0000256" key="5">
    <source>
        <dbReference type="SAM" id="Phobius"/>
    </source>
</evidence>
<evidence type="ECO:0000256" key="2">
    <source>
        <dbReference type="ARBA" id="ARBA00022692"/>
    </source>
</evidence>
<sequence length="135" mass="15002">MRRISQIIAAIFILVFVYTAISKLLSMDAFIKVLHQSALLSRFAGWVGWGLPFVELVVSALLVFPETRKAGLLISLGLMVLFTAYIGWMIVYEPKLPCSCGGVIRYMSWRTHLVFNSVLIVLAITGIRTIPKGVS</sequence>
<reference evidence="7 8" key="1">
    <citation type="submission" date="2020-01" db="EMBL/GenBank/DDBJ databases">
        <title>Genome analysis.</title>
        <authorList>
            <person name="Wu S."/>
            <person name="Wang G."/>
        </authorList>
    </citation>
    <scope>NUCLEOTIDE SEQUENCE [LARGE SCALE GENOMIC DNA]</scope>
    <source>
        <strain evidence="7 8">SYL130</strain>
    </source>
</reference>
<dbReference type="Pfam" id="PF07291">
    <property type="entry name" value="MauE"/>
    <property type="match status" value="1"/>
</dbReference>
<dbReference type="EMBL" id="JAACJS010000011">
    <property type="protein sequence ID" value="NCI49689.1"/>
    <property type="molecule type" value="Genomic_DNA"/>
</dbReference>
<comment type="subcellular location">
    <subcellularLocation>
        <location evidence="1">Membrane</location>
        <topology evidence="1">Multi-pass membrane protein</topology>
    </subcellularLocation>
</comment>
<evidence type="ECO:0000259" key="6">
    <source>
        <dbReference type="Pfam" id="PF07291"/>
    </source>
</evidence>
<protein>
    <recommendedName>
        <fullName evidence="6">Methylamine utilisation protein MauE domain-containing protein</fullName>
    </recommendedName>
</protein>
<accession>A0ABW9ZRV2</accession>
<keyword evidence="4 5" id="KW-0472">Membrane</keyword>
<feature type="transmembrane region" description="Helical" evidence="5">
    <location>
        <begin position="71"/>
        <end position="91"/>
    </location>
</feature>
<feature type="domain" description="Methylamine utilisation protein MauE" evidence="6">
    <location>
        <begin position="1"/>
        <end position="127"/>
    </location>
</feature>
<name>A0ABW9ZRV2_9BACT</name>
<keyword evidence="3 5" id="KW-1133">Transmembrane helix</keyword>
<proteinExistence type="predicted"/>
<organism evidence="7 8">
    <name type="scientific">Sediminibacterium roseum</name>
    <dbReference type="NCBI Taxonomy" id="1978412"/>
    <lineage>
        <taxon>Bacteria</taxon>
        <taxon>Pseudomonadati</taxon>
        <taxon>Bacteroidota</taxon>
        <taxon>Chitinophagia</taxon>
        <taxon>Chitinophagales</taxon>
        <taxon>Chitinophagaceae</taxon>
        <taxon>Sediminibacterium</taxon>
    </lineage>
</organism>
<feature type="transmembrane region" description="Helical" evidence="5">
    <location>
        <begin position="7"/>
        <end position="26"/>
    </location>
</feature>
<dbReference type="InterPro" id="IPR009908">
    <property type="entry name" value="Methylamine_util_MauE"/>
</dbReference>
<evidence type="ECO:0000256" key="4">
    <source>
        <dbReference type="ARBA" id="ARBA00023136"/>
    </source>
</evidence>